<proteinExistence type="predicted"/>
<dbReference type="AlphaFoldDB" id="A0AAW3JS68"/>
<dbReference type="InterPro" id="IPR050270">
    <property type="entry name" value="DegV_domain_contain"/>
</dbReference>
<sequence length="299" mass="33293">MDYQLISDSSCDLEQSLREKYDIEVVPFYISFDEENYQKEVEEIAIDDVYRKMVDFPKQYPKTSLPSVQNYVDAFTPHAREGRAVICICITTSLSGSYNSACNAKEIVCEEYPDAKITVINSLGATVLQGLYVIQAAKLKQSGATYDEAVEKLTSMEYLSTGRIFFTVGNTDYLKHGGRIGKVASVASSALNLKPIITLKDGSIDASGIARSRKKSIAKTYELLKNYFAENGEDPNNYVYRVGYGYDREEGLEYKKEFDEVMRGLGYKGETDIAHIGATICVHTGPYAIGAGLIKKIRL</sequence>
<dbReference type="EMBL" id="LLKB01000005">
    <property type="protein sequence ID" value="KQC84888.1"/>
    <property type="molecule type" value="Genomic_DNA"/>
</dbReference>
<evidence type="ECO:0000313" key="3">
    <source>
        <dbReference type="Proteomes" id="UP000050833"/>
    </source>
</evidence>
<dbReference type="PANTHER" id="PTHR33434">
    <property type="entry name" value="DEGV DOMAIN-CONTAINING PROTEIN DR_1986-RELATED"/>
    <property type="match status" value="1"/>
</dbReference>
<organism evidence="2 3">
    <name type="scientific">Butyribacter intestini</name>
    <dbReference type="NCBI Taxonomy" id="1703332"/>
    <lineage>
        <taxon>Bacteria</taxon>
        <taxon>Bacillati</taxon>
        <taxon>Bacillota</taxon>
        <taxon>Clostridia</taxon>
        <taxon>Lachnospirales</taxon>
        <taxon>Lachnospiraceae</taxon>
        <taxon>Butyribacter</taxon>
    </lineage>
</organism>
<dbReference type="RefSeq" id="WP_022015139.1">
    <property type="nucleotide sequence ID" value="NZ_JAQDCV010000002.1"/>
</dbReference>
<dbReference type="PANTHER" id="PTHR33434:SF2">
    <property type="entry name" value="FATTY ACID-BINDING PROTEIN TM_1468"/>
    <property type="match status" value="1"/>
</dbReference>
<dbReference type="Proteomes" id="UP000050833">
    <property type="component" value="Unassembled WGS sequence"/>
</dbReference>
<keyword evidence="1" id="KW-0446">Lipid-binding</keyword>
<protein>
    <submittedName>
        <fullName evidence="2">Fatty acid-binding protein DegV</fullName>
    </submittedName>
</protein>
<accession>A0AAW3JS68</accession>
<dbReference type="InterPro" id="IPR003797">
    <property type="entry name" value="DegV"/>
</dbReference>
<comment type="caution">
    <text evidence="2">The sequence shown here is derived from an EMBL/GenBank/DDBJ whole genome shotgun (WGS) entry which is preliminary data.</text>
</comment>
<gene>
    <name evidence="2" type="ORF">APZ18_09210</name>
</gene>
<dbReference type="SUPFAM" id="SSF82549">
    <property type="entry name" value="DAK1/DegV-like"/>
    <property type="match status" value="1"/>
</dbReference>
<dbReference type="Gene3D" id="3.40.50.10170">
    <property type="match status" value="1"/>
</dbReference>
<evidence type="ECO:0000256" key="1">
    <source>
        <dbReference type="ARBA" id="ARBA00023121"/>
    </source>
</evidence>
<keyword evidence="3" id="KW-1185">Reference proteome</keyword>
<dbReference type="GO" id="GO:0008289">
    <property type="term" value="F:lipid binding"/>
    <property type="evidence" value="ECO:0007669"/>
    <property type="project" value="UniProtKB-KW"/>
</dbReference>
<dbReference type="InterPro" id="IPR043168">
    <property type="entry name" value="DegV_C"/>
</dbReference>
<dbReference type="PROSITE" id="PS51482">
    <property type="entry name" value="DEGV"/>
    <property type="match status" value="1"/>
</dbReference>
<dbReference type="Pfam" id="PF02645">
    <property type="entry name" value="DegV"/>
    <property type="match status" value="1"/>
</dbReference>
<dbReference type="NCBIfam" id="TIGR00762">
    <property type="entry name" value="DegV"/>
    <property type="match status" value="1"/>
</dbReference>
<evidence type="ECO:0000313" key="2">
    <source>
        <dbReference type="EMBL" id="KQC84888.1"/>
    </source>
</evidence>
<dbReference type="Gene3D" id="3.30.1180.10">
    <property type="match status" value="1"/>
</dbReference>
<name>A0AAW3JS68_9FIRM</name>
<reference evidence="2 3" key="1">
    <citation type="submission" date="2015-10" db="EMBL/GenBank/DDBJ databases">
        <title>Butyribacter intestini gen. nov., sp. nov., a butyric acid-producing bacterium of the family Lachnospiraceae isolated from the human faeces.</title>
        <authorList>
            <person name="Zou Y."/>
            <person name="Xue W."/>
            <person name="Luo G."/>
            <person name="Lv M."/>
        </authorList>
    </citation>
    <scope>NUCLEOTIDE SEQUENCE [LARGE SCALE GENOMIC DNA]</scope>
    <source>
        <strain evidence="2 3">TF01-11</strain>
    </source>
</reference>